<dbReference type="InterPro" id="IPR001128">
    <property type="entry name" value="Cyt_P450"/>
</dbReference>
<comment type="caution">
    <text evidence="17">The sequence shown here is derived from an EMBL/GenBank/DDBJ whole genome shotgun (WGS) entry which is preliminary data.</text>
</comment>
<dbReference type="PANTHER" id="PTHR24300:SF375">
    <property type="entry name" value="CYTOCHROME P450 FAMILY"/>
    <property type="match status" value="1"/>
</dbReference>
<dbReference type="PANTHER" id="PTHR24300">
    <property type="entry name" value="CYTOCHROME P450 508A4-RELATED"/>
    <property type="match status" value="1"/>
</dbReference>
<reference evidence="17 18" key="1">
    <citation type="journal article" date="2023" name="Arcadia Sci">
        <title>De novo assembly of a long-read Amblyomma americanum tick genome.</title>
        <authorList>
            <person name="Chou S."/>
            <person name="Poskanzer K.E."/>
            <person name="Rollins M."/>
            <person name="Thuy-Boun P.S."/>
        </authorList>
    </citation>
    <scope>NUCLEOTIDE SEQUENCE [LARGE SCALE GENOMIC DNA]</scope>
    <source>
        <strain evidence="17">F_SG_1</strain>
        <tissue evidence="17">Salivary glands</tissue>
    </source>
</reference>
<dbReference type="GO" id="GO:0005506">
    <property type="term" value="F:iron ion binding"/>
    <property type="evidence" value="ECO:0007669"/>
    <property type="project" value="InterPro"/>
</dbReference>
<comment type="subcellular location">
    <subcellularLocation>
        <location evidence="4">Endoplasmic reticulum membrane</location>
        <topology evidence="4">Peripheral membrane protein</topology>
    </subcellularLocation>
    <subcellularLocation>
        <location evidence="3">Microsome membrane</location>
        <topology evidence="3">Peripheral membrane protein</topology>
    </subcellularLocation>
</comment>
<evidence type="ECO:0000256" key="12">
    <source>
        <dbReference type="ARBA" id="ARBA00023033"/>
    </source>
</evidence>
<keyword evidence="16" id="KW-1133">Transmembrane helix</keyword>
<dbReference type="GO" id="GO:0006082">
    <property type="term" value="P:organic acid metabolic process"/>
    <property type="evidence" value="ECO:0007669"/>
    <property type="project" value="TreeGrafter"/>
</dbReference>
<accession>A0AAQ4DL26</accession>
<sequence length="505" mass="58088">SSEYRFEMDWLSLTLTSVLILVLYVIRLYQLRKKRIPKDAKLPPVPPATPLIGHTEYHRQHFFATTAMEWAKSYGHTFRVKVGFTELVIVNDYDAIERLFARDELLYRSKAWRLYGLSVGYPMSLEGDAWVQNRRFCIRALRDIGFAKPTIDGDIVDECHRLIARISESAGLPIAVEKLILPSVSNNTVAPVFGESYPFDHPKRKWLDDTLRNLSIAVNMTRRITPVSFLKGPLLSSIAFPGRQNIQKYFRALGDFTRNEIFDRESCGTKTSRTLIDAYFEEMAAHKNDPHSHFTVENLMSTAIGFFQAGSAGVPTFMHWHMLHFALRADTLQADVQAEIDRVIGPDRRPVWEDRRKMPLTMGVLWEMLRWKSITPLSVPRRAEVDFVCDGFFFPAGITVMANYWAVHNDPKVWPNPEKFDPSRFINDDGSAILEKPKRLIPFSLGKRKCPAETQAIMVLFLYITCILQHFRVLPEEGVTIDPGDAIDRLPNKAKHKLRFIPRKH</sequence>
<dbReference type="Pfam" id="PF00067">
    <property type="entry name" value="p450"/>
    <property type="match status" value="1"/>
</dbReference>
<dbReference type="InterPro" id="IPR002401">
    <property type="entry name" value="Cyt_P450_E_grp-I"/>
</dbReference>
<dbReference type="InterPro" id="IPR017972">
    <property type="entry name" value="Cyt_P450_CS"/>
</dbReference>
<evidence type="ECO:0000256" key="4">
    <source>
        <dbReference type="ARBA" id="ARBA00004406"/>
    </source>
</evidence>
<dbReference type="Proteomes" id="UP001321473">
    <property type="component" value="Unassembled WGS sequence"/>
</dbReference>
<keyword evidence="7 14" id="KW-0479">Metal-binding</keyword>
<feature type="transmembrane region" description="Helical" evidence="16">
    <location>
        <begin position="12"/>
        <end position="29"/>
    </location>
</feature>
<keyword evidence="16" id="KW-0812">Transmembrane</keyword>
<evidence type="ECO:0000256" key="3">
    <source>
        <dbReference type="ARBA" id="ARBA00004174"/>
    </source>
</evidence>
<keyword evidence="6 14" id="KW-0349">Heme</keyword>
<keyword evidence="18" id="KW-1185">Reference proteome</keyword>
<dbReference type="PRINTS" id="PR00463">
    <property type="entry name" value="EP450I"/>
</dbReference>
<dbReference type="GO" id="GO:0006805">
    <property type="term" value="P:xenobiotic metabolic process"/>
    <property type="evidence" value="ECO:0007669"/>
    <property type="project" value="TreeGrafter"/>
</dbReference>
<dbReference type="SUPFAM" id="SSF48264">
    <property type="entry name" value="Cytochrome P450"/>
    <property type="match status" value="1"/>
</dbReference>
<evidence type="ECO:0000256" key="2">
    <source>
        <dbReference type="ARBA" id="ARBA00003690"/>
    </source>
</evidence>
<evidence type="ECO:0000256" key="6">
    <source>
        <dbReference type="ARBA" id="ARBA00022617"/>
    </source>
</evidence>
<evidence type="ECO:0000256" key="9">
    <source>
        <dbReference type="ARBA" id="ARBA00022848"/>
    </source>
</evidence>
<keyword evidence="9" id="KW-0492">Microsome</keyword>
<dbReference type="EMBL" id="JARKHS020029548">
    <property type="protein sequence ID" value="KAK8763166.1"/>
    <property type="molecule type" value="Genomic_DNA"/>
</dbReference>
<dbReference type="InterPro" id="IPR050182">
    <property type="entry name" value="Cytochrome_P450_fam2"/>
</dbReference>
<dbReference type="InterPro" id="IPR036396">
    <property type="entry name" value="Cyt_P450_sf"/>
</dbReference>
<dbReference type="Gene3D" id="1.10.630.10">
    <property type="entry name" value="Cytochrome P450"/>
    <property type="match status" value="1"/>
</dbReference>
<evidence type="ECO:0000256" key="14">
    <source>
        <dbReference type="PIRSR" id="PIRSR602401-1"/>
    </source>
</evidence>
<keyword evidence="13 16" id="KW-0472">Membrane</keyword>
<evidence type="ECO:0000256" key="11">
    <source>
        <dbReference type="ARBA" id="ARBA00023004"/>
    </source>
</evidence>
<keyword evidence="10 15" id="KW-0560">Oxidoreductase</keyword>
<dbReference type="FunFam" id="1.10.630.10:FF:000238">
    <property type="entry name" value="Cytochrome P450 2A6"/>
    <property type="match status" value="1"/>
</dbReference>
<protein>
    <recommendedName>
        <fullName evidence="19">Cytochrome</fullName>
    </recommendedName>
</protein>
<name>A0AAQ4DL26_AMBAM</name>
<comment type="function">
    <text evidence="2">May be involved in the metabolism of insect hormones and in the breakdown of synthetic insecticides.</text>
</comment>
<evidence type="ECO:0000256" key="13">
    <source>
        <dbReference type="ARBA" id="ARBA00023136"/>
    </source>
</evidence>
<proteinExistence type="inferred from homology"/>
<keyword evidence="11 14" id="KW-0408">Iron</keyword>
<evidence type="ECO:0008006" key="19">
    <source>
        <dbReference type="Google" id="ProtNLM"/>
    </source>
</evidence>
<evidence type="ECO:0000256" key="1">
    <source>
        <dbReference type="ARBA" id="ARBA00001971"/>
    </source>
</evidence>
<dbReference type="GO" id="GO:0016712">
    <property type="term" value="F:oxidoreductase activity, acting on paired donors, with incorporation or reduction of molecular oxygen, reduced flavin or flavoprotein as one donor, and incorporation of one atom of oxygen"/>
    <property type="evidence" value="ECO:0007669"/>
    <property type="project" value="TreeGrafter"/>
</dbReference>
<dbReference type="GO" id="GO:0020037">
    <property type="term" value="F:heme binding"/>
    <property type="evidence" value="ECO:0007669"/>
    <property type="project" value="InterPro"/>
</dbReference>
<feature type="non-terminal residue" evidence="17">
    <location>
        <position position="1"/>
    </location>
</feature>
<feature type="binding site" description="axial binding residue" evidence="14">
    <location>
        <position position="450"/>
    </location>
    <ligand>
        <name>heme</name>
        <dbReference type="ChEBI" id="CHEBI:30413"/>
    </ligand>
    <ligandPart>
        <name>Fe</name>
        <dbReference type="ChEBI" id="CHEBI:18248"/>
    </ligandPart>
</feature>
<evidence type="ECO:0000256" key="7">
    <source>
        <dbReference type="ARBA" id="ARBA00022723"/>
    </source>
</evidence>
<dbReference type="GO" id="GO:0005789">
    <property type="term" value="C:endoplasmic reticulum membrane"/>
    <property type="evidence" value="ECO:0007669"/>
    <property type="project" value="UniProtKB-SubCell"/>
</dbReference>
<dbReference type="AlphaFoldDB" id="A0AAQ4DL26"/>
<comment type="cofactor">
    <cofactor evidence="1 14">
        <name>heme</name>
        <dbReference type="ChEBI" id="CHEBI:30413"/>
    </cofactor>
</comment>
<evidence type="ECO:0000256" key="5">
    <source>
        <dbReference type="ARBA" id="ARBA00010617"/>
    </source>
</evidence>
<dbReference type="PROSITE" id="PS00086">
    <property type="entry name" value="CYTOCHROME_P450"/>
    <property type="match status" value="1"/>
</dbReference>
<keyword evidence="12 15" id="KW-0503">Monooxygenase</keyword>
<evidence type="ECO:0000256" key="16">
    <source>
        <dbReference type="SAM" id="Phobius"/>
    </source>
</evidence>
<gene>
    <name evidence="17" type="ORF">V5799_034225</name>
</gene>
<comment type="similarity">
    <text evidence="5 15">Belongs to the cytochrome P450 family.</text>
</comment>
<organism evidence="17 18">
    <name type="scientific">Amblyomma americanum</name>
    <name type="common">Lone star tick</name>
    <dbReference type="NCBI Taxonomy" id="6943"/>
    <lineage>
        <taxon>Eukaryota</taxon>
        <taxon>Metazoa</taxon>
        <taxon>Ecdysozoa</taxon>
        <taxon>Arthropoda</taxon>
        <taxon>Chelicerata</taxon>
        <taxon>Arachnida</taxon>
        <taxon>Acari</taxon>
        <taxon>Parasitiformes</taxon>
        <taxon>Ixodida</taxon>
        <taxon>Ixodoidea</taxon>
        <taxon>Ixodidae</taxon>
        <taxon>Amblyomminae</taxon>
        <taxon>Amblyomma</taxon>
    </lineage>
</organism>
<evidence type="ECO:0000256" key="15">
    <source>
        <dbReference type="RuleBase" id="RU000461"/>
    </source>
</evidence>
<evidence type="ECO:0000313" key="18">
    <source>
        <dbReference type="Proteomes" id="UP001321473"/>
    </source>
</evidence>
<evidence type="ECO:0000256" key="10">
    <source>
        <dbReference type="ARBA" id="ARBA00023002"/>
    </source>
</evidence>
<evidence type="ECO:0000256" key="8">
    <source>
        <dbReference type="ARBA" id="ARBA00022824"/>
    </source>
</evidence>
<evidence type="ECO:0000313" key="17">
    <source>
        <dbReference type="EMBL" id="KAK8763166.1"/>
    </source>
</evidence>
<keyword evidence="8" id="KW-0256">Endoplasmic reticulum</keyword>